<dbReference type="Pfam" id="PF00507">
    <property type="entry name" value="Oxidored_q4"/>
    <property type="match status" value="1"/>
</dbReference>
<dbReference type="InterPro" id="IPR038430">
    <property type="entry name" value="NDAH_ubi_oxred_su3_sf"/>
</dbReference>
<sequence>MDDQIGYISILLFFFVLIFMGLVFLALSSFVGKKDRTGSKLDTYECGKDPVGPGWRRYNVMYFAVAIAFLLFDVEMIFLYPTAVIFRDIGLWGFIEMVVFVAILFAGFIYLIRQGLIDFARGIKKQK</sequence>
<keyword evidence="7" id="KW-0874">Quinone</keyword>
<dbReference type="Proteomes" id="UP000809273">
    <property type="component" value="Unassembled WGS sequence"/>
</dbReference>
<feature type="transmembrane region" description="Helical" evidence="8">
    <location>
        <begin position="6"/>
        <end position="31"/>
    </location>
</feature>
<keyword evidence="7" id="KW-0520">NAD</keyword>
<protein>
    <recommendedName>
        <fullName evidence="7">NADH-quinone oxidoreductase subunit</fullName>
        <ecNumber evidence="7">7.1.1.-</ecNumber>
    </recommendedName>
</protein>
<dbReference type="GO" id="GO:0048038">
    <property type="term" value="F:quinone binding"/>
    <property type="evidence" value="ECO:0007669"/>
    <property type="project" value="UniProtKB-KW"/>
</dbReference>
<evidence type="ECO:0000313" key="10">
    <source>
        <dbReference type="Proteomes" id="UP000809273"/>
    </source>
</evidence>
<dbReference type="GO" id="GO:0005886">
    <property type="term" value="C:plasma membrane"/>
    <property type="evidence" value="ECO:0007669"/>
    <property type="project" value="UniProtKB-SubCell"/>
</dbReference>
<feature type="transmembrane region" description="Helical" evidence="8">
    <location>
        <begin position="60"/>
        <end position="83"/>
    </location>
</feature>
<keyword evidence="5 8" id="KW-1133">Transmembrane helix</keyword>
<keyword evidence="6 8" id="KW-0472">Membrane</keyword>
<name>A0A9D8PJ54_9DELT</name>
<comment type="subcellular location">
    <subcellularLocation>
        <location evidence="7">Cell membrane</location>
        <topology evidence="7">Multi-pass membrane protein</topology>
    </subcellularLocation>
    <subcellularLocation>
        <location evidence="1">Membrane</location>
    </subcellularLocation>
</comment>
<comment type="caution">
    <text evidence="9">The sequence shown here is derived from an EMBL/GenBank/DDBJ whole genome shotgun (WGS) entry which is preliminary data.</text>
</comment>
<dbReference type="EMBL" id="JAFGIX010000009">
    <property type="protein sequence ID" value="MBN1571921.1"/>
    <property type="molecule type" value="Genomic_DNA"/>
</dbReference>
<organism evidence="9 10">
    <name type="scientific">Candidatus Zymogenus saltonus</name>
    <dbReference type="NCBI Taxonomy" id="2844893"/>
    <lineage>
        <taxon>Bacteria</taxon>
        <taxon>Deltaproteobacteria</taxon>
        <taxon>Candidatus Zymogenia</taxon>
        <taxon>Candidatus Zymogeniales</taxon>
        <taxon>Candidatus Zymogenaceae</taxon>
        <taxon>Candidatus Zymogenus</taxon>
    </lineage>
</organism>
<dbReference type="InterPro" id="IPR000440">
    <property type="entry name" value="NADH_UbQ/plastoQ_OxRdtase_su3"/>
</dbReference>
<evidence type="ECO:0000256" key="8">
    <source>
        <dbReference type="SAM" id="Phobius"/>
    </source>
</evidence>
<accession>A0A9D8PJ54</accession>
<proteinExistence type="inferred from homology"/>
<gene>
    <name evidence="9" type="primary">ndhC</name>
    <name evidence="9" type="ORF">JW984_01855</name>
</gene>
<evidence type="ECO:0000313" key="9">
    <source>
        <dbReference type="EMBL" id="MBN1571921.1"/>
    </source>
</evidence>
<comment type="catalytic activity">
    <reaction evidence="7">
        <text>a quinone + NADH + 5 H(+)(in) = a quinol + NAD(+) + 4 H(+)(out)</text>
        <dbReference type="Rhea" id="RHEA:57888"/>
        <dbReference type="ChEBI" id="CHEBI:15378"/>
        <dbReference type="ChEBI" id="CHEBI:24646"/>
        <dbReference type="ChEBI" id="CHEBI:57540"/>
        <dbReference type="ChEBI" id="CHEBI:57945"/>
        <dbReference type="ChEBI" id="CHEBI:132124"/>
    </reaction>
</comment>
<evidence type="ECO:0000256" key="6">
    <source>
        <dbReference type="ARBA" id="ARBA00023136"/>
    </source>
</evidence>
<evidence type="ECO:0000256" key="7">
    <source>
        <dbReference type="RuleBase" id="RU003639"/>
    </source>
</evidence>
<dbReference type="Gene3D" id="1.20.58.1610">
    <property type="entry name" value="NADH:ubiquinone/plastoquinone oxidoreductase, chain 3"/>
    <property type="match status" value="1"/>
</dbReference>
<reference evidence="9" key="2">
    <citation type="submission" date="2021-01" db="EMBL/GenBank/DDBJ databases">
        <authorList>
            <person name="Hahn C.R."/>
            <person name="Youssef N.H."/>
            <person name="Elshahed M."/>
        </authorList>
    </citation>
    <scope>NUCLEOTIDE SEQUENCE</scope>
    <source>
        <strain evidence="9">Zod_Metabat.24</strain>
    </source>
</reference>
<comment type="function">
    <text evidence="7">NDH-1 shuttles electrons from NADH, via FMN and iron-sulfur (Fe-S) centers, to quinones in the respiratory chain.</text>
</comment>
<feature type="transmembrane region" description="Helical" evidence="8">
    <location>
        <begin position="89"/>
        <end position="112"/>
    </location>
</feature>
<evidence type="ECO:0000256" key="4">
    <source>
        <dbReference type="ARBA" id="ARBA00022692"/>
    </source>
</evidence>
<dbReference type="GO" id="GO:0008137">
    <property type="term" value="F:NADH dehydrogenase (ubiquinone) activity"/>
    <property type="evidence" value="ECO:0007669"/>
    <property type="project" value="InterPro"/>
</dbReference>
<dbReference type="GO" id="GO:0030964">
    <property type="term" value="C:NADH dehydrogenase complex"/>
    <property type="evidence" value="ECO:0007669"/>
    <property type="project" value="TreeGrafter"/>
</dbReference>
<comment type="similarity">
    <text evidence="2 7">Belongs to the complex I subunit 3 family.</text>
</comment>
<dbReference type="PANTHER" id="PTHR11058">
    <property type="entry name" value="NADH-UBIQUINONE OXIDOREDUCTASE CHAIN 3"/>
    <property type="match status" value="1"/>
</dbReference>
<keyword evidence="3" id="KW-0813">Transport</keyword>
<dbReference type="EC" id="7.1.1.-" evidence="7"/>
<reference evidence="9" key="1">
    <citation type="journal article" date="2021" name="Environ. Microbiol.">
        <title>Genomic characterization of three novel Desulfobacterota classes expand the metabolic and phylogenetic diversity of the phylum.</title>
        <authorList>
            <person name="Murphy C.L."/>
            <person name="Biggerstaff J."/>
            <person name="Eichhorn A."/>
            <person name="Ewing E."/>
            <person name="Shahan R."/>
            <person name="Soriano D."/>
            <person name="Stewart S."/>
            <person name="VanMol K."/>
            <person name="Walker R."/>
            <person name="Walters P."/>
            <person name="Elshahed M.S."/>
            <person name="Youssef N.H."/>
        </authorList>
    </citation>
    <scope>NUCLEOTIDE SEQUENCE</scope>
    <source>
        <strain evidence="9">Zod_Metabat.24</strain>
    </source>
</reference>
<evidence type="ECO:0000256" key="5">
    <source>
        <dbReference type="ARBA" id="ARBA00022989"/>
    </source>
</evidence>
<evidence type="ECO:0000256" key="3">
    <source>
        <dbReference type="ARBA" id="ARBA00022448"/>
    </source>
</evidence>
<evidence type="ECO:0000256" key="1">
    <source>
        <dbReference type="ARBA" id="ARBA00004370"/>
    </source>
</evidence>
<dbReference type="AlphaFoldDB" id="A0A9D8PJ54"/>
<evidence type="ECO:0000256" key="2">
    <source>
        <dbReference type="ARBA" id="ARBA00008472"/>
    </source>
</evidence>
<dbReference type="PANTHER" id="PTHR11058:SF9">
    <property type="entry name" value="NADH-UBIQUINONE OXIDOREDUCTASE CHAIN 3"/>
    <property type="match status" value="1"/>
</dbReference>
<keyword evidence="4 7" id="KW-0812">Transmembrane</keyword>